<evidence type="ECO:0000259" key="8">
    <source>
        <dbReference type="Pfam" id="PF02431"/>
    </source>
</evidence>
<dbReference type="InterPro" id="IPR016087">
    <property type="entry name" value="Chalcone_isomerase"/>
</dbReference>
<feature type="domain" description="Chalcone isomerase" evidence="8">
    <location>
        <begin position="12"/>
        <end position="214"/>
    </location>
</feature>
<evidence type="ECO:0000313" key="9">
    <source>
        <dbReference type="Proteomes" id="UP000813463"/>
    </source>
</evidence>
<evidence type="ECO:0000256" key="3">
    <source>
        <dbReference type="ARBA" id="ARBA00023235"/>
    </source>
</evidence>
<dbReference type="PANTHER" id="PTHR28039:SF8">
    <property type="entry name" value="CHALCONE--FLAVANONE ISOMERASE 1-RELATED"/>
    <property type="match status" value="1"/>
</dbReference>
<dbReference type="GO" id="GO:0009813">
    <property type="term" value="P:flavonoid biosynthetic process"/>
    <property type="evidence" value="ECO:0007669"/>
    <property type="project" value="UniProtKB-KW"/>
</dbReference>
<reference evidence="10" key="2">
    <citation type="submission" date="2025-08" db="UniProtKB">
        <authorList>
            <consortium name="RefSeq"/>
        </authorList>
    </citation>
    <scope>IDENTIFICATION</scope>
    <source>
        <tissue evidence="10">Leaf</tissue>
    </source>
</reference>
<dbReference type="Proteomes" id="UP000813463">
    <property type="component" value="Chromosome 4"/>
</dbReference>
<proteinExistence type="inferred from homology"/>
<dbReference type="InterPro" id="IPR016088">
    <property type="entry name" value="Chalcone_isomerase_3-sand"/>
</dbReference>
<dbReference type="KEGG" id="soe:110795717"/>
<dbReference type="PANTHER" id="PTHR28039">
    <property type="entry name" value="CHALCONE--FLAVONONE ISOMERASE 1-RELATED"/>
    <property type="match status" value="1"/>
</dbReference>
<keyword evidence="4" id="KW-0284">Flavonoid biosynthesis</keyword>
<evidence type="ECO:0000256" key="6">
    <source>
        <dbReference type="ARBA" id="ARBA00034056"/>
    </source>
</evidence>
<dbReference type="AlphaFoldDB" id="A0A9R0K3P1"/>
<dbReference type="InterPro" id="IPR036298">
    <property type="entry name" value="Chalcone_isomerase_sf"/>
</dbReference>
<dbReference type="InterPro" id="IPR044164">
    <property type="entry name" value="CFI"/>
</dbReference>
<evidence type="ECO:0000256" key="2">
    <source>
        <dbReference type="ARBA" id="ARBA00007166"/>
    </source>
</evidence>
<comment type="catalytic activity">
    <reaction evidence="6">
        <text>a chalcone = a flavanone.</text>
        <dbReference type="EC" id="5.5.1.6"/>
    </reaction>
</comment>
<dbReference type="OrthoDB" id="1903537at2759"/>
<dbReference type="InterPro" id="IPR016089">
    <property type="entry name" value="Chalcone_isomerase_bundle_sf"/>
</dbReference>
<dbReference type="Gene3D" id="3.50.70.10">
    <property type="match status" value="1"/>
</dbReference>
<comment type="similarity">
    <text evidence="2 7">Belongs to the chalcone isomerase family.</text>
</comment>
<sequence length="250" mass="26898">MASSTPVTQVNVEDYAFPATVKAPGSEKSFLLAGAGVRGLEIQGNFVKFTAIGVYLEESGISALAAKWKGKTPAELVESVEFFRDIVTGPFEKFTQVTMILPLTGQQYSEKVTENCVAFWKAIGIYTDDEAKAVEKFLETFKDEKFPPGHSILFTQSPLGSLTIGFCEHAWIPAAGNAVIENKNLSEAVLESIIGKHGVSPQAKESIAVRVSELLNSEKTVEANATLGVENGKTTKVVSEGIHGQKDVEV</sequence>
<dbReference type="Gene3D" id="1.10.890.20">
    <property type="match status" value="1"/>
</dbReference>
<keyword evidence="3 10" id="KW-0413">Isomerase</keyword>
<protein>
    <recommendedName>
        <fullName evidence="7">Chalcone-flavonone isomerase family protein</fullName>
    </recommendedName>
</protein>
<name>A0A9R0K3P1_SPIOL</name>
<gene>
    <name evidence="10" type="primary">LOC110795717</name>
</gene>
<dbReference type="Pfam" id="PF02431">
    <property type="entry name" value="Chalcone"/>
    <property type="match status" value="1"/>
</dbReference>
<accession>A0A9R0K3P1</accession>
<reference evidence="9" key="1">
    <citation type="journal article" date="2021" name="Nat. Commun.">
        <title>Genomic analyses provide insights into spinach domestication and the genetic basis of agronomic traits.</title>
        <authorList>
            <person name="Cai X."/>
            <person name="Sun X."/>
            <person name="Xu C."/>
            <person name="Sun H."/>
            <person name="Wang X."/>
            <person name="Ge C."/>
            <person name="Zhang Z."/>
            <person name="Wang Q."/>
            <person name="Fei Z."/>
            <person name="Jiao C."/>
            <person name="Wang Q."/>
        </authorList>
    </citation>
    <scope>NUCLEOTIDE SEQUENCE [LARGE SCALE GENOMIC DNA]</scope>
    <source>
        <strain evidence="9">cv. Varoflay</strain>
    </source>
</reference>
<organism evidence="9 10">
    <name type="scientific">Spinacia oleracea</name>
    <name type="common">Spinach</name>
    <dbReference type="NCBI Taxonomy" id="3562"/>
    <lineage>
        <taxon>Eukaryota</taxon>
        <taxon>Viridiplantae</taxon>
        <taxon>Streptophyta</taxon>
        <taxon>Embryophyta</taxon>
        <taxon>Tracheophyta</taxon>
        <taxon>Spermatophyta</taxon>
        <taxon>Magnoliopsida</taxon>
        <taxon>eudicotyledons</taxon>
        <taxon>Gunneridae</taxon>
        <taxon>Pentapetalae</taxon>
        <taxon>Caryophyllales</taxon>
        <taxon>Chenopodiaceae</taxon>
        <taxon>Chenopodioideae</taxon>
        <taxon>Anserineae</taxon>
        <taxon>Spinacia</taxon>
    </lineage>
</organism>
<evidence type="ECO:0000256" key="4">
    <source>
        <dbReference type="ARBA" id="ARBA00023241"/>
    </source>
</evidence>
<dbReference type="RefSeq" id="XP_021856425.1">
    <property type="nucleotide sequence ID" value="XM_022000733.2"/>
</dbReference>
<evidence type="ECO:0000256" key="7">
    <source>
        <dbReference type="RuleBase" id="RU361158"/>
    </source>
</evidence>
<dbReference type="GeneID" id="110795717"/>
<evidence type="ECO:0000313" key="10">
    <source>
        <dbReference type="RefSeq" id="XP_021856425.1"/>
    </source>
</evidence>
<keyword evidence="9" id="KW-1185">Reference proteome</keyword>
<evidence type="ECO:0000256" key="5">
    <source>
        <dbReference type="ARBA" id="ARBA00025429"/>
    </source>
</evidence>
<dbReference type="GO" id="GO:0045430">
    <property type="term" value="F:chalcone isomerase activity"/>
    <property type="evidence" value="ECO:0007669"/>
    <property type="project" value="UniProtKB-EC"/>
</dbReference>
<comment type="pathway">
    <text evidence="1">Secondary metabolite biosynthesis; flavonoid biosynthesis.</text>
</comment>
<comment type="function">
    <text evidence="5">Catalyzes the intramolecular cyclization of bicyclic chalcones into tricyclic (S)-flavanones. Responsible for the isomerization of 4,2',4',6'-tetrahydroxychalcone (also termed chalcone) into naringenin.</text>
</comment>
<dbReference type="SUPFAM" id="SSF54626">
    <property type="entry name" value="Chalcone isomerase"/>
    <property type="match status" value="1"/>
</dbReference>
<evidence type="ECO:0000256" key="1">
    <source>
        <dbReference type="ARBA" id="ARBA00004966"/>
    </source>
</evidence>